<feature type="compositionally biased region" description="Basic and acidic residues" evidence="1">
    <location>
        <begin position="61"/>
        <end position="72"/>
    </location>
</feature>
<name>A0A182ILF9_ANOAO</name>
<sequence>MGFRRRHRSRSREESPEWTGSRSALSDDATVGGGDPTSSSGTHRSSSSRHHHHHRSHHRQQHSEPGRPRRRRERPEWLKLILRAQRQFVGAILMTVGLCLSRGAQLVSAMLLGPRAQPVEERPRDQPSGSGDPAPTTAPSTSTTVATRSYALASNSRATNEAYTVPYSRAIVPPEDLD</sequence>
<feature type="region of interest" description="Disordered" evidence="1">
    <location>
        <begin position="1"/>
        <end position="72"/>
    </location>
</feature>
<accession>A0A182ILF9</accession>
<organism evidence="2">
    <name type="scientific">Anopheles atroparvus</name>
    <name type="common">European mosquito</name>
    <dbReference type="NCBI Taxonomy" id="41427"/>
    <lineage>
        <taxon>Eukaryota</taxon>
        <taxon>Metazoa</taxon>
        <taxon>Ecdysozoa</taxon>
        <taxon>Arthropoda</taxon>
        <taxon>Hexapoda</taxon>
        <taxon>Insecta</taxon>
        <taxon>Pterygota</taxon>
        <taxon>Neoptera</taxon>
        <taxon>Endopterygota</taxon>
        <taxon>Diptera</taxon>
        <taxon>Nematocera</taxon>
        <taxon>Culicoidea</taxon>
        <taxon>Culicidae</taxon>
        <taxon>Anophelinae</taxon>
        <taxon>Anopheles</taxon>
    </lineage>
</organism>
<feature type="region of interest" description="Disordered" evidence="1">
    <location>
        <begin position="116"/>
        <end position="148"/>
    </location>
</feature>
<feature type="compositionally biased region" description="Low complexity" evidence="1">
    <location>
        <begin position="133"/>
        <end position="148"/>
    </location>
</feature>
<proteinExistence type="predicted"/>
<dbReference type="EnsemblMetazoa" id="AATE001385-RA">
    <property type="protein sequence ID" value="AATE001385-PA.1"/>
    <property type="gene ID" value="AATE001385"/>
</dbReference>
<evidence type="ECO:0000256" key="1">
    <source>
        <dbReference type="SAM" id="MobiDB-lite"/>
    </source>
</evidence>
<feature type="compositionally biased region" description="Basic residues" evidence="1">
    <location>
        <begin position="1"/>
        <end position="10"/>
    </location>
</feature>
<protein>
    <submittedName>
        <fullName evidence="2">Uncharacterized protein</fullName>
    </submittedName>
</protein>
<reference evidence="2" key="1">
    <citation type="submission" date="2022-08" db="UniProtKB">
        <authorList>
            <consortium name="EnsemblMetazoa"/>
        </authorList>
    </citation>
    <scope>IDENTIFICATION</scope>
    <source>
        <strain evidence="2">EBRO</strain>
    </source>
</reference>
<feature type="compositionally biased region" description="Basic residues" evidence="1">
    <location>
        <begin position="46"/>
        <end position="60"/>
    </location>
</feature>
<evidence type="ECO:0000313" key="2">
    <source>
        <dbReference type="EnsemblMetazoa" id="AATE001385-PA.1"/>
    </source>
</evidence>
<dbReference type="AlphaFoldDB" id="A0A182ILF9"/>
<dbReference type="VEuPathDB" id="VectorBase:AATE001385"/>